<protein>
    <recommendedName>
        <fullName evidence="1">Glycosyltransferase 2-like domain-containing protein</fullName>
    </recommendedName>
</protein>
<keyword evidence="3" id="KW-1185">Reference proteome</keyword>
<dbReference type="PANTHER" id="PTHR43685">
    <property type="entry name" value="GLYCOSYLTRANSFERASE"/>
    <property type="match status" value="1"/>
</dbReference>
<evidence type="ECO:0000313" key="2">
    <source>
        <dbReference type="EMBL" id="GAA4876311.1"/>
    </source>
</evidence>
<dbReference type="SUPFAM" id="SSF53448">
    <property type="entry name" value="Nucleotide-diphospho-sugar transferases"/>
    <property type="match status" value="1"/>
</dbReference>
<evidence type="ECO:0000313" key="3">
    <source>
        <dbReference type="Proteomes" id="UP001501752"/>
    </source>
</evidence>
<reference evidence="3" key="1">
    <citation type="journal article" date="2019" name="Int. J. Syst. Evol. Microbiol.">
        <title>The Global Catalogue of Microorganisms (GCM) 10K type strain sequencing project: providing services to taxonomists for standard genome sequencing and annotation.</title>
        <authorList>
            <consortium name="The Broad Institute Genomics Platform"/>
            <consortium name="The Broad Institute Genome Sequencing Center for Infectious Disease"/>
            <person name="Wu L."/>
            <person name="Ma J."/>
        </authorList>
    </citation>
    <scope>NUCLEOTIDE SEQUENCE [LARGE SCALE GENOMIC DNA]</scope>
    <source>
        <strain evidence="3">JCM 13006</strain>
    </source>
</reference>
<dbReference type="Gene3D" id="3.90.550.10">
    <property type="entry name" value="Spore Coat Polysaccharide Biosynthesis Protein SpsA, Chain A"/>
    <property type="match status" value="1"/>
</dbReference>
<dbReference type="Pfam" id="PF00535">
    <property type="entry name" value="Glycos_transf_2"/>
    <property type="match status" value="1"/>
</dbReference>
<proteinExistence type="predicted"/>
<sequence>MADSPLISVVVPAYDLQQQLKECLDSLLAQSFRGFEIVLVVDRSPECPERLVEAYEMRDPRVTVLRLNAAVGIGRSRNAGAAQARGRYVLFLDSDHLLAPDALQAMADRLEETGDLDVLLFGHNREHRGRIWPGGASELLAAAGPEVFAPLERPELLGAPPLAWDRLIRREAVPAFPDGHYEEVPAVHESLLAAGRIAVLDRECVTIRRRHTLHPVGSPGSSHFDVFDQYEHSFGLLERTADAEPARPHLFTRMIRHYLFVFDLAGCVPRAERPQFFHRAAEHYRRFVPEGYRRPDGREGIKFSLLATGAYAAFEVAKLSHIARGAVGRR</sequence>
<dbReference type="EMBL" id="BAABIS010000001">
    <property type="protein sequence ID" value="GAA4876311.1"/>
    <property type="molecule type" value="Genomic_DNA"/>
</dbReference>
<gene>
    <name evidence="2" type="ORF">GCM10023235_64910</name>
</gene>
<organism evidence="2 3">
    <name type="scientific">Kitasatospora terrestris</name>
    <dbReference type="NCBI Taxonomy" id="258051"/>
    <lineage>
        <taxon>Bacteria</taxon>
        <taxon>Bacillati</taxon>
        <taxon>Actinomycetota</taxon>
        <taxon>Actinomycetes</taxon>
        <taxon>Kitasatosporales</taxon>
        <taxon>Streptomycetaceae</taxon>
        <taxon>Kitasatospora</taxon>
    </lineage>
</organism>
<dbReference type="InterPro" id="IPR001173">
    <property type="entry name" value="Glyco_trans_2-like"/>
</dbReference>
<dbReference type="Proteomes" id="UP001501752">
    <property type="component" value="Unassembled WGS sequence"/>
</dbReference>
<accession>A0ABP9EGL2</accession>
<evidence type="ECO:0000259" key="1">
    <source>
        <dbReference type="Pfam" id="PF00535"/>
    </source>
</evidence>
<comment type="caution">
    <text evidence="2">The sequence shown here is derived from an EMBL/GenBank/DDBJ whole genome shotgun (WGS) entry which is preliminary data.</text>
</comment>
<dbReference type="PANTHER" id="PTHR43685:SF11">
    <property type="entry name" value="GLYCOSYLTRANSFERASE TAGX-RELATED"/>
    <property type="match status" value="1"/>
</dbReference>
<dbReference type="CDD" id="cd00761">
    <property type="entry name" value="Glyco_tranf_GTA_type"/>
    <property type="match status" value="1"/>
</dbReference>
<dbReference type="RefSeq" id="WP_345700460.1">
    <property type="nucleotide sequence ID" value="NZ_BAABIS010000001.1"/>
</dbReference>
<feature type="domain" description="Glycosyltransferase 2-like" evidence="1">
    <location>
        <begin position="8"/>
        <end position="119"/>
    </location>
</feature>
<name>A0ABP9EGL2_9ACTN</name>
<dbReference type="InterPro" id="IPR050834">
    <property type="entry name" value="Glycosyltransf_2"/>
</dbReference>
<dbReference type="InterPro" id="IPR029044">
    <property type="entry name" value="Nucleotide-diphossugar_trans"/>
</dbReference>